<evidence type="ECO:0000313" key="3">
    <source>
        <dbReference type="Proteomes" id="UP001497382"/>
    </source>
</evidence>
<protein>
    <submittedName>
        <fullName evidence="2">Uncharacterized protein</fullName>
    </submittedName>
</protein>
<evidence type="ECO:0000256" key="1">
    <source>
        <dbReference type="SAM" id="MobiDB-lite"/>
    </source>
</evidence>
<sequence length="565" mass="66404">MAIDLKIEIFAYKLFHTLWFDMQEINDVPDIVEIYRDECVVEDTYFEACDYWYHKAVCFRSNLFCSIYDSKTSFQETKEIKSLSDVYEYIVRICDQDDLFAHLTVFERMLSTSEFVLNIYCSILRENSTFTDLLRYGHILWAMYFDKYTDEFYEKGGWRKLKHEAKSYKFLLEFDQIFYGYTGYYLQSAKEAIVNYYHFKNAIDYEERKHKCSVPVSKLWIKFRIEQFESYINIPLSYEYYVSAYEAELLLKDLKLLLDSTRCNPDDIEFSKEEPQRSTSSSEIFSEIRCDTEELNINHDDDTQIQNLVDTKRRSKTIKSFPNAFDLDLDHRNESKSYINNKNEYCPSETFSVGNTEGQTGIANTNKVVFFPQMEKTECHRNSFPIVHTNSDILGFSNGNTNDGNEMENSKNMLKMRFCSEKGHIAEAETMDVLPINRIVASDRDGPSMEPYINDFSSVNENVNCIEMERVRKAREDLSNEQKNPEEKNLFKFLLTLGDLEGIKFVRWALENSEKGLANTQTSNKRKKKHKAKRTENALSTLQNSKECPEKSQESLNQQKKGSKK</sequence>
<gene>
    <name evidence="2" type="ORF">LARSCL_LOCUS8576</name>
</gene>
<keyword evidence="3" id="KW-1185">Reference proteome</keyword>
<dbReference type="EMBL" id="CAXIEN010000092">
    <property type="protein sequence ID" value="CAL1276323.1"/>
    <property type="molecule type" value="Genomic_DNA"/>
</dbReference>
<proteinExistence type="predicted"/>
<feature type="region of interest" description="Disordered" evidence="1">
    <location>
        <begin position="519"/>
        <end position="565"/>
    </location>
</feature>
<dbReference type="Proteomes" id="UP001497382">
    <property type="component" value="Unassembled WGS sequence"/>
</dbReference>
<organism evidence="2 3">
    <name type="scientific">Larinioides sclopetarius</name>
    <dbReference type="NCBI Taxonomy" id="280406"/>
    <lineage>
        <taxon>Eukaryota</taxon>
        <taxon>Metazoa</taxon>
        <taxon>Ecdysozoa</taxon>
        <taxon>Arthropoda</taxon>
        <taxon>Chelicerata</taxon>
        <taxon>Arachnida</taxon>
        <taxon>Araneae</taxon>
        <taxon>Araneomorphae</taxon>
        <taxon>Entelegynae</taxon>
        <taxon>Araneoidea</taxon>
        <taxon>Araneidae</taxon>
        <taxon>Larinioides</taxon>
    </lineage>
</organism>
<feature type="compositionally biased region" description="Polar residues" evidence="1">
    <location>
        <begin position="554"/>
        <end position="565"/>
    </location>
</feature>
<feature type="compositionally biased region" description="Polar residues" evidence="1">
    <location>
        <begin position="537"/>
        <end position="546"/>
    </location>
</feature>
<evidence type="ECO:0000313" key="2">
    <source>
        <dbReference type="EMBL" id="CAL1276323.1"/>
    </source>
</evidence>
<comment type="caution">
    <text evidence="2">The sequence shown here is derived from an EMBL/GenBank/DDBJ whole genome shotgun (WGS) entry which is preliminary data.</text>
</comment>
<reference evidence="2 3" key="1">
    <citation type="submission" date="2024-04" db="EMBL/GenBank/DDBJ databases">
        <authorList>
            <person name="Rising A."/>
            <person name="Reimegard J."/>
            <person name="Sonavane S."/>
            <person name="Akerstrom W."/>
            <person name="Nylinder S."/>
            <person name="Hedman E."/>
            <person name="Kallberg Y."/>
        </authorList>
    </citation>
    <scope>NUCLEOTIDE SEQUENCE [LARGE SCALE GENOMIC DNA]</scope>
</reference>
<dbReference type="AlphaFoldDB" id="A0AAV1ZXA1"/>
<name>A0AAV1ZXA1_9ARAC</name>
<feature type="compositionally biased region" description="Basic residues" evidence="1">
    <location>
        <begin position="524"/>
        <end position="533"/>
    </location>
</feature>
<accession>A0AAV1ZXA1</accession>